<evidence type="ECO:0000313" key="1">
    <source>
        <dbReference type="EMBL" id="MDO7898879.1"/>
    </source>
</evidence>
<keyword evidence="2" id="KW-1185">Reference proteome</keyword>
<dbReference type="Gene3D" id="1.10.238.160">
    <property type="match status" value="1"/>
</dbReference>
<gene>
    <name evidence="1" type="ORF">Q6A48_18500</name>
</gene>
<dbReference type="InterPro" id="IPR052931">
    <property type="entry name" value="Prophage_regulatory_activator"/>
</dbReference>
<name>A0ABT9C252_9PSED</name>
<accession>A0ABT9C252</accession>
<dbReference type="Proteomes" id="UP001228019">
    <property type="component" value="Unassembled WGS sequence"/>
</dbReference>
<proteinExistence type="predicted"/>
<sequence>MVIVNSSDRVLRLKQVQEKTGLGRSTIYDRLNPRSTRFDNSFPRPFKIGLSAVGWLEGGIDEWIAKRA</sequence>
<evidence type="ECO:0000313" key="2">
    <source>
        <dbReference type="Proteomes" id="UP001228019"/>
    </source>
</evidence>
<protein>
    <submittedName>
        <fullName evidence="1">AlpA family transcriptional regulator</fullName>
    </submittedName>
</protein>
<dbReference type="Pfam" id="PF05930">
    <property type="entry name" value="Phage_AlpA"/>
    <property type="match status" value="1"/>
</dbReference>
<organism evidence="1 2">
    <name type="scientific">Pseudomonas citrulli</name>
    <dbReference type="NCBI Taxonomy" id="3064347"/>
    <lineage>
        <taxon>Bacteria</taxon>
        <taxon>Pseudomonadati</taxon>
        <taxon>Pseudomonadota</taxon>
        <taxon>Gammaproteobacteria</taxon>
        <taxon>Pseudomonadales</taxon>
        <taxon>Pseudomonadaceae</taxon>
        <taxon>Pseudomonas</taxon>
    </lineage>
</organism>
<comment type="caution">
    <text evidence="1">The sequence shown here is derived from an EMBL/GenBank/DDBJ whole genome shotgun (WGS) entry which is preliminary data.</text>
</comment>
<dbReference type="EMBL" id="JAUQOP010000029">
    <property type="protein sequence ID" value="MDO7898879.1"/>
    <property type="molecule type" value="Genomic_DNA"/>
</dbReference>
<dbReference type="InterPro" id="IPR010260">
    <property type="entry name" value="AlpA"/>
</dbReference>
<reference evidence="1 2" key="1">
    <citation type="submission" date="2023-07" db="EMBL/GenBank/DDBJ databases">
        <title>Identification of four novel Pseudomonas species associated with bacterial leaf spot of cucurbits.</title>
        <authorList>
            <person name="Fullem K.R."/>
        </authorList>
    </citation>
    <scope>NUCLEOTIDE SEQUENCE [LARGE SCALE GENOMIC DNA]</scope>
    <source>
        <strain evidence="1 2">K18</strain>
    </source>
</reference>
<dbReference type="PANTHER" id="PTHR36154">
    <property type="entry name" value="DNA-BINDING TRANSCRIPTIONAL ACTIVATOR ALPA"/>
    <property type="match status" value="1"/>
</dbReference>
<dbReference type="RefSeq" id="WP_304555647.1">
    <property type="nucleotide sequence ID" value="NZ_JAUQOP010000029.1"/>
</dbReference>
<dbReference type="PANTHER" id="PTHR36154:SF1">
    <property type="entry name" value="DNA-BINDING TRANSCRIPTIONAL ACTIVATOR ALPA"/>
    <property type="match status" value="1"/>
</dbReference>